<feature type="transmembrane region" description="Helical" evidence="6">
    <location>
        <begin position="45"/>
        <end position="66"/>
    </location>
</feature>
<evidence type="ECO:0000256" key="2">
    <source>
        <dbReference type="ARBA" id="ARBA00022692"/>
    </source>
</evidence>
<comment type="similarity">
    <text evidence="5">Belongs to the SAT4 family.</text>
</comment>
<evidence type="ECO:0000259" key="7">
    <source>
        <dbReference type="Pfam" id="PF20684"/>
    </source>
</evidence>
<evidence type="ECO:0000256" key="6">
    <source>
        <dbReference type="SAM" id="Phobius"/>
    </source>
</evidence>
<dbReference type="Proteomes" id="UP000541154">
    <property type="component" value="Unassembled WGS sequence"/>
</dbReference>
<keyword evidence="3 6" id="KW-1133">Transmembrane helix</keyword>
<gene>
    <name evidence="8" type="ORF">ETB97_003374</name>
</gene>
<evidence type="ECO:0000256" key="1">
    <source>
        <dbReference type="ARBA" id="ARBA00004141"/>
    </source>
</evidence>
<dbReference type="InterPro" id="IPR052337">
    <property type="entry name" value="SAT4-like"/>
</dbReference>
<feature type="domain" description="Rhodopsin" evidence="7">
    <location>
        <begin position="29"/>
        <end position="272"/>
    </location>
</feature>
<evidence type="ECO:0000256" key="4">
    <source>
        <dbReference type="ARBA" id="ARBA00023136"/>
    </source>
</evidence>
<protein>
    <recommendedName>
        <fullName evidence="7">Rhodopsin domain-containing protein</fullName>
    </recommendedName>
</protein>
<feature type="transmembrane region" description="Helical" evidence="6">
    <location>
        <begin position="86"/>
        <end position="111"/>
    </location>
</feature>
<keyword evidence="4 6" id="KW-0472">Membrane</keyword>
<organism evidence="8 9">
    <name type="scientific">Petromyces alliaceus</name>
    <name type="common">Aspergillus alliaceus</name>
    <dbReference type="NCBI Taxonomy" id="209559"/>
    <lineage>
        <taxon>Eukaryota</taxon>
        <taxon>Fungi</taxon>
        <taxon>Dikarya</taxon>
        <taxon>Ascomycota</taxon>
        <taxon>Pezizomycotina</taxon>
        <taxon>Eurotiomycetes</taxon>
        <taxon>Eurotiomycetidae</taxon>
        <taxon>Eurotiales</taxon>
        <taxon>Aspergillaceae</taxon>
        <taxon>Aspergillus</taxon>
        <taxon>Aspergillus subgen. Circumdati</taxon>
    </lineage>
</organism>
<comment type="subcellular location">
    <subcellularLocation>
        <location evidence="1">Membrane</location>
        <topology evidence="1">Multi-pass membrane protein</topology>
    </subcellularLocation>
</comment>
<name>A0A8H6EC98_PETAA</name>
<comment type="caution">
    <text evidence="8">The sequence shown here is derived from an EMBL/GenBank/DDBJ whole genome shotgun (WGS) entry which is preliminary data.</text>
</comment>
<reference evidence="8 9" key="1">
    <citation type="submission" date="2019-04" db="EMBL/GenBank/DDBJ databases">
        <title>Aspergillus burnettii sp. nov., novel species from soil in southeast Queensland.</title>
        <authorList>
            <person name="Gilchrist C.L.M."/>
            <person name="Pitt J.I."/>
            <person name="Lange L."/>
            <person name="Lacey H.J."/>
            <person name="Vuong D."/>
            <person name="Midgley D.J."/>
            <person name="Greenfield P."/>
            <person name="Bradbury M."/>
            <person name="Lacey E."/>
            <person name="Busk P.K."/>
            <person name="Pilgaard B."/>
            <person name="Chooi Y.H."/>
            <person name="Piggott A.M."/>
        </authorList>
    </citation>
    <scope>NUCLEOTIDE SEQUENCE [LARGE SCALE GENOMIC DNA]</scope>
    <source>
        <strain evidence="8 9">FRR 5400</strain>
    </source>
</reference>
<dbReference type="AlphaFoldDB" id="A0A8H6EC98"/>
<accession>A0A8H6EC98</accession>
<evidence type="ECO:0000256" key="5">
    <source>
        <dbReference type="ARBA" id="ARBA00038359"/>
    </source>
</evidence>
<feature type="transmembrane region" description="Helical" evidence="6">
    <location>
        <begin position="169"/>
        <end position="193"/>
    </location>
</feature>
<proteinExistence type="inferred from homology"/>
<sequence>MAGQEHDKGPMLMGVMWSLSSLATVIVIARIFIRQVVLRNLGLDDWLIGIAMILGLLYVVTTTISVAAGYGQHFSALPPDARERALIWNVISFIFGILSFATPKIGVAALLTRLLNPSRLHRMIIWGLVAVVTAVALINIIIYITTCDPPQALWKTELALNGQASCRDVWILINYATFNGVLSGFVDMFLAIYPSTVLFKLQMSLRKKIALSTVLGLGSIAAAIAVVKCVQLKGLADKSDPTYATVPLAVWTNVESNIVLLASCIPTLQPLLDIILGKRKLSSYSRSHPRHENYQQGSGSRTFWRDRRTAAGKQALTITTLIEHHSQENILPAQDTRGPLHIHRTDDVTVEYEMQTKSPSVQKNDAP</sequence>
<dbReference type="PANTHER" id="PTHR33048">
    <property type="entry name" value="PTH11-LIKE INTEGRAL MEMBRANE PROTEIN (AFU_ORTHOLOGUE AFUA_5G11245)"/>
    <property type="match status" value="1"/>
</dbReference>
<dbReference type="GO" id="GO:0016020">
    <property type="term" value="C:membrane"/>
    <property type="evidence" value="ECO:0007669"/>
    <property type="project" value="UniProtKB-SubCell"/>
</dbReference>
<evidence type="ECO:0000313" key="8">
    <source>
        <dbReference type="EMBL" id="KAF5865530.1"/>
    </source>
</evidence>
<feature type="transmembrane region" description="Helical" evidence="6">
    <location>
        <begin position="123"/>
        <end position="144"/>
    </location>
</feature>
<dbReference type="InterPro" id="IPR049326">
    <property type="entry name" value="Rhodopsin_dom_fungi"/>
</dbReference>
<keyword evidence="2 6" id="KW-0812">Transmembrane</keyword>
<evidence type="ECO:0000256" key="3">
    <source>
        <dbReference type="ARBA" id="ARBA00022989"/>
    </source>
</evidence>
<feature type="transmembrane region" description="Helical" evidence="6">
    <location>
        <begin position="12"/>
        <end position="33"/>
    </location>
</feature>
<dbReference type="PANTHER" id="PTHR33048:SF155">
    <property type="entry name" value="INTEGRAL MEMBRANE PROTEIN"/>
    <property type="match status" value="1"/>
</dbReference>
<dbReference type="Pfam" id="PF20684">
    <property type="entry name" value="Fung_rhodopsin"/>
    <property type="match status" value="1"/>
</dbReference>
<dbReference type="EMBL" id="SPNV01000018">
    <property type="protein sequence ID" value="KAF5865530.1"/>
    <property type="molecule type" value="Genomic_DNA"/>
</dbReference>
<feature type="transmembrane region" description="Helical" evidence="6">
    <location>
        <begin position="214"/>
        <end position="236"/>
    </location>
</feature>
<evidence type="ECO:0000313" key="9">
    <source>
        <dbReference type="Proteomes" id="UP000541154"/>
    </source>
</evidence>
<keyword evidence="9" id="KW-1185">Reference proteome</keyword>